<dbReference type="RefSeq" id="WP_109961727.1">
    <property type="nucleotide sequence ID" value="NZ_CP029553.1"/>
</dbReference>
<dbReference type="OrthoDB" id="9992327at2"/>
<evidence type="ECO:0000313" key="2">
    <source>
        <dbReference type="Proteomes" id="UP000245444"/>
    </source>
</evidence>
<gene>
    <name evidence="1" type="ORF">DK419_26555</name>
</gene>
<dbReference type="EMBL" id="CP029553">
    <property type="protein sequence ID" value="AWN49459.1"/>
    <property type="molecule type" value="Genomic_DNA"/>
</dbReference>
<reference evidence="1 2" key="1">
    <citation type="submission" date="2018-05" db="EMBL/GenBank/DDBJ databases">
        <title>Complete Genome Sequence of Methylobacterium sp. 17Sr1-28.</title>
        <authorList>
            <person name="Srinivasan S."/>
        </authorList>
    </citation>
    <scope>NUCLEOTIDE SEQUENCE [LARGE SCALE GENOMIC DNA]</scope>
    <source>
        <strain evidence="1 2">17Sr1-28</strain>
    </source>
</reference>
<accession>A0A2U8WTB7</accession>
<evidence type="ECO:0000313" key="1">
    <source>
        <dbReference type="EMBL" id="AWN49459.1"/>
    </source>
</evidence>
<sequence length="118" mass="13020">MTSAEIKAKVQDTHRRAMQSRSIQMSRDSGIQHIFQDVRLFGREAGADFVGTNLERIVREAVTRAECRDNALDVPVHGFGRAAVAGMAQALRELTDLTVEENVNTLRLILAVPSPGYV</sequence>
<dbReference type="KEGG" id="mtea:DK419_26555"/>
<organism evidence="1 2">
    <name type="scientific">Methylobacterium terrae</name>
    <dbReference type="NCBI Taxonomy" id="2202827"/>
    <lineage>
        <taxon>Bacteria</taxon>
        <taxon>Pseudomonadati</taxon>
        <taxon>Pseudomonadota</taxon>
        <taxon>Alphaproteobacteria</taxon>
        <taxon>Hyphomicrobiales</taxon>
        <taxon>Methylobacteriaceae</taxon>
        <taxon>Methylobacterium</taxon>
    </lineage>
</organism>
<dbReference type="AlphaFoldDB" id="A0A2U8WTB7"/>
<protein>
    <submittedName>
        <fullName evidence="1">Uncharacterized protein</fullName>
    </submittedName>
</protein>
<name>A0A2U8WTB7_9HYPH</name>
<proteinExistence type="predicted"/>
<keyword evidence="2" id="KW-1185">Reference proteome</keyword>
<dbReference type="Proteomes" id="UP000245444">
    <property type="component" value="Chromosome"/>
</dbReference>